<dbReference type="Proteomes" id="UP000215902">
    <property type="component" value="Unassembled WGS sequence"/>
</dbReference>
<dbReference type="PANTHER" id="PTHR19232">
    <property type="entry name" value="CENTROCORTIN FAMILY MEMBER"/>
    <property type="match status" value="1"/>
</dbReference>
<feature type="compositionally biased region" description="Low complexity" evidence="4">
    <location>
        <begin position="254"/>
        <end position="265"/>
    </location>
</feature>
<evidence type="ECO:0000313" key="5">
    <source>
        <dbReference type="EMBL" id="PAA80579.1"/>
    </source>
</evidence>
<feature type="coiled-coil region" evidence="3">
    <location>
        <begin position="144"/>
        <end position="199"/>
    </location>
</feature>
<dbReference type="AlphaFoldDB" id="A0A267G5I5"/>
<comment type="caution">
    <text evidence="5">The sequence shown here is derived from an EMBL/GenBank/DDBJ whole genome shotgun (WGS) entry which is preliminary data.</text>
</comment>
<reference evidence="5 6" key="1">
    <citation type="submission" date="2017-06" db="EMBL/GenBank/DDBJ databases">
        <title>A platform for efficient transgenesis in Macrostomum lignano, a flatworm model organism for stem cell research.</title>
        <authorList>
            <person name="Berezikov E."/>
        </authorList>
    </citation>
    <scope>NUCLEOTIDE SEQUENCE [LARGE SCALE GENOMIC DNA]</scope>
    <source>
        <strain evidence="5">DV1</strain>
        <tissue evidence="5">Whole organism</tissue>
    </source>
</reference>
<name>A0A267G5I5_9PLAT</name>
<organism evidence="5 6">
    <name type="scientific">Macrostomum lignano</name>
    <dbReference type="NCBI Taxonomy" id="282301"/>
    <lineage>
        <taxon>Eukaryota</taxon>
        <taxon>Metazoa</taxon>
        <taxon>Spiralia</taxon>
        <taxon>Lophotrochozoa</taxon>
        <taxon>Platyhelminthes</taxon>
        <taxon>Rhabditophora</taxon>
        <taxon>Macrostomorpha</taxon>
        <taxon>Macrostomida</taxon>
        <taxon>Macrostomidae</taxon>
        <taxon>Macrostomum</taxon>
    </lineage>
</organism>
<sequence length="334" mass="36549">MAMAKQQQQQNCPLQFGPAAFDDSGCCESTDMAPELDDGAHHFAISAANNDHHSNGYENDDDEDDGEDDDEDLCSSLADRVVWHQDDLIVAAELGKALLERNRRLTSRLRRARAAAADRSREAAQLAASLAAARRLDEGRSRACEEVERHCAELERGNDLLRLERRRLTARVEALAAAEAAAETRAEDLRRRLAEANKAAVAAAVSDRSSGPVTAGRRRGSWPGRTAAVAVSETTAHEIPAASLHQEHRKSRGENGAASAGASGNRRLRAPPPTSRLQRQSAELSESDTDTDADVGRRERRRLASGQHEPAYRSIFAEARARLRLLLDERPDEE</sequence>
<evidence type="ECO:0000256" key="1">
    <source>
        <dbReference type="ARBA" id="ARBA00009019"/>
    </source>
</evidence>
<proteinExistence type="inferred from homology"/>
<feature type="compositionally biased region" description="Acidic residues" evidence="4">
    <location>
        <begin position="58"/>
        <end position="72"/>
    </location>
</feature>
<dbReference type="PANTHER" id="PTHR19232:SF7">
    <property type="entry name" value="CENTROCORTIN, ISOFORM A"/>
    <property type="match status" value="1"/>
</dbReference>
<keyword evidence="2 3" id="KW-0175">Coiled coil</keyword>
<comment type="similarity">
    <text evidence="1">Belongs to the CDR2 family.</text>
</comment>
<dbReference type="InterPro" id="IPR026079">
    <property type="entry name" value="CDR2"/>
</dbReference>
<evidence type="ECO:0000256" key="2">
    <source>
        <dbReference type="ARBA" id="ARBA00023054"/>
    </source>
</evidence>
<evidence type="ECO:0000313" key="6">
    <source>
        <dbReference type="Proteomes" id="UP000215902"/>
    </source>
</evidence>
<dbReference type="STRING" id="282301.A0A267G5I5"/>
<evidence type="ECO:0008006" key="7">
    <source>
        <dbReference type="Google" id="ProtNLM"/>
    </source>
</evidence>
<evidence type="ECO:0000256" key="3">
    <source>
        <dbReference type="SAM" id="Coils"/>
    </source>
</evidence>
<gene>
    <name evidence="5" type="ORF">BOX15_Mlig017239g1</name>
</gene>
<feature type="region of interest" description="Disordered" evidence="4">
    <location>
        <begin position="38"/>
        <end position="72"/>
    </location>
</feature>
<accession>A0A267G5I5</accession>
<keyword evidence="6" id="KW-1185">Reference proteome</keyword>
<protein>
    <recommendedName>
        <fullName evidence="7">HAP1 N-terminal domain-containing protein</fullName>
    </recommendedName>
</protein>
<evidence type="ECO:0000256" key="4">
    <source>
        <dbReference type="SAM" id="MobiDB-lite"/>
    </source>
</evidence>
<feature type="region of interest" description="Disordered" evidence="4">
    <location>
        <begin position="202"/>
        <end position="311"/>
    </location>
</feature>
<feature type="compositionally biased region" description="Polar residues" evidence="4">
    <location>
        <begin position="275"/>
        <end position="284"/>
    </location>
</feature>
<dbReference type="EMBL" id="NIVC01000573">
    <property type="protein sequence ID" value="PAA80579.1"/>
    <property type="molecule type" value="Genomic_DNA"/>
</dbReference>